<dbReference type="SUPFAM" id="SSF53756">
    <property type="entry name" value="UDP-Glycosyltransferase/glycogen phosphorylase"/>
    <property type="match status" value="1"/>
</dbReference>
<dbReference type="Gene3D" id="3.40.50.2000">
    <property type="entry name" value="Glycogen Phosphorylase B"/>
    <property type="match status" value="1"/>
</dbReference>
<dbReference type="RefSeq" id="WP_156972037.1">
    <property type="nucleotide sequence ID" value="NZ_CDRZ01000025.1"/>
</dbReference>
<accession>A0A0B7MHS0</accession>
<dbReference type="GO" id="GO:0016740">
    <property type="term" value="F:transferase activity"/>
    <property type="evidence" value="ECO:0007669"/>
    <property type="project" value="UniProtKB-KW"/>
</dbReference>
<keyword evidence="1" id="KW-0808">Transferase</keyword>
<sequence length="130" mass="14367">MKITKLKFMEPVPLTEMPDKLNEAYAALVTLKDLPLFKGTRPAKMMAYMATGLPIVYSGAGEGADLVKETGAGLVTPPEDEKALAEAVIWLADHPQTACEMGMQGRKFAEDHLDWNVLVKNWLHDVQELL</sequence>
<dbReference type="PANTHER" id="PTHR12526">
    <property type="entry name" value="GLYCOSYLTRANSFERASE"/>
    <property type="match status" value="1"/>
</dbReference>
<dbReference type="Pfam" id="PF13692">
    <property type="entry name" value="Glyco_trans_1_4"/>
    <property type="match status" value="1"/>
</dbReference>
<organism evidence="1 2">
    <name type="scientific">Syntrophaceticus schinkii</name>
    <dbReference type="NCBI Taxonomy" id="499207"/>
    <lineage>
        <taxon>Bacteria</taxon>
        <taxon>Bacillati</taxon>
        <taxon>Bacillota</taxon>
        <taxon>Clostridia</taxon>
        <taxon>Thermoanaerobacterales</taxon>
        <taxon>Thermoanaerobacterales Family III. Incertae Sedis</taxon>
        <taxon>Syntrophaceticus</taxon>
    </lineage>
</organism>
<dbReference type="EMBL" id="CDRZ01000025">
    <property type="protein sequence ID" value="CEO87733.1"/>
    <property type="molecule type" value="Genomic_DNA"/>
</dbReference>
<proteinExistence type="predicted"/>
<dbReference type="AlphaFoldDB" id="A0A0B7MHS0"/>
<evidence type="ECO:0000313" key="2">
    <source>
        <dbReference type="Proteomes" id="UP000046155"/>
    </source>
</evidence>
<name>A0A0B7MHS0_9FIRM</name>
<protein>
    <submittedName>
        <fullName evidence="1">Glycosyl transferase group 1</fullName>
    </submittedName>
</protein>
<keyword evidence="2" id="KW-1185">Reference proteome</keyword>
<dbReference type="OrthoDB" id="9772485at2"/>
<evidence type="ECO:0000313" key="1">
    <source>
        <dbReference type="EMBL" id="CEO87733.1"/>
    </source>
</evidence>
<reference evidence="2" key="1">
    <citation type="submission" date="2015-01" db="EMBL/GenBank/DDBJ databases">
        <authorList>
            <person name="Manzoor Shahid"/>
            <person name="Zubair Saima"/>
        </authorList>
    </citation>
    <scope>NUCLEOTIDE SEQUENCE [LARGE SCALE GENOMIC DNA]</scope>
    <source>
        <strain evidence="2">Sp3</strain>
    </source>
</reference>
<gene>
    <name evidence="1" type="ORF">SSCH_1200009</name>
</gene>
<dbReference type="Proteomes" id="UP000046155">
    <property type="component" value="Unassembled WGS sequence"/>
</dbReference>